<comment type="caution">
    <text evidence="1">The sequence shown here is derived from an EMBL/GenBank/DDBJ whole genome shotgun (WGS) entry which is preliminary data.</text>
</comment>
<proteinExistence type="predicted"/>
<sequence length="66" mass="7354">MRNTLSSSTVHSDLNNGHHIEQVVVVLCNTFTSSSMIHFDMNSGYYIEQVEVADLPHPFPDGCMTV</sequence>
<dbReference type="Proteomes" id="UP001054945">
    <property type="component" value="Unassembled WGS sequence"/>
</dbReference>
<evidence type="ECO:0000313" key="1">
    <source>
        <dbReference type="EMBL" id="GIY90595.1"/>
    </source>
</evidence>
<protein>
    <submittedName>
        <fullName evidence="1">Uncharacterized protein</fullName>
    </submittedName>
</protein>
<dbReference type="AlphaFoldDB" id="A0AAV4X5U1"/>
<name>A0AAV4X5U1_CAEEX</name>
<organism evidence="1 2">
    <name type="scientific">Caerostris extrusa</name>
    <name type="common">Bark spider</name>
    <name type="synonym">Caerostris bankana</name>
    <dbReference type="NCBI Taxonomy" id="172846"/>
    <lineage>
        <taxon>Eukaryota</taxon>
        <taxon>Metazoa</taxon>
        <taxon>Ecdysozoa</taxon>
        <taxon>Arthropoda</taxon>
        <taxon>Chelicerata</taxon>
        <taxon>Arachnida</taxon>
        <taxon>Araneae</taxon>
        <taxon>Araneomorphae</taxon>
        <taxon>Entelegynae</taxon>
        <taxon>Araneoidea</taxon>
        <taxon>Araneidae</taxon>
        <taxon>Caerostris</taxon>
    </lineage>
</organism>
<gene>
    <name evidence="1" type="ORF">CEXT_795661</name>
</gene>
<reference evidence="1 2" key="1">
    <citation type="submission" date="2021-06" db="EMBL/GenBank/DDBJ databases">
        <title>Caerostris extrusa draft genome.</title>
        <authorList>
            <person name="Kono N."/>
            <person name="Arakawa K."/>
        </authorList>
    </citation>
    <scope>NUCLEOTIDE SEQUENCE [LARGE SCALE GENOMIC DNA]</scope>
</reference>
<keyword evidence="2" id="KW-1185">Reference proteome</keyword>
<evidence type="ECO:0000313" key="2">
    <source>
        <dbReference type="Proteomes" id="UP001054945"/>
    </source>
</evidence>
<dbReference type="EMBL" id="BPLR01017330">
    <property type="protein sequence ID" value="GIY90595.1"/>
    <property type="molecule type" value="Genomic_DNA"/>
</dbReference>
<accession>A0AAV4X5U1</accession>